<dbReference type="InterPro" id="IPR036526">
    <property type="entry name" value="C-N_Hydrolase_sf"/>
</dbReference>
<dbReference type="SUPFAM" id="SSF46785">
    <property type="entry name" value="Winged helix' DNA-binding domain"/>
    <property type="match status" value="1"/>
</dbReference>
<dbReference type="PROSITE" id="PS50263">
    <property type="entry name" value="CN_HYDROLASE"/>
    <property type="match status" value="1"/>
</dbReference>
<gene>
    <name evidence="14" type="ORF">CLIM01_13244</name>
</gene>
<evidence type="ECO:0000256" key="7">
    <source>
        <dbReference type="ARBA" id="ARBA00022692"/>
    </source>
</evidence>
<feature type="domain" description="CN hydrolase" evidence="12">
    <location>
        <begin position="756"/>
        <end position="1066"/>
    </location>
</feature>
<keyword evidence="8 11" id="KW-1133">Transmembrane helix</keyword>
<keyword evidence="9 11" id="KW-0472">Membrane</keyword>
<dbReference type="Pfam" id="PF00891">
    <property type="entry name" value="Methyltransf_2"/>
    <property type="match status" value="1"/>
</dbReference>
<dbReference type="Pfam" id="PF00795">
    <property type="entry name" value="CN_hydrolase"/>
    <property type="match status" value="1"/>
</dbReference>
<keyword evidence="15" id="KW-1185">Reference proteome</keyword>
<feature type="transmembrane region" description="Helical" evidence="11">
    <location>
        <begin position="115"/>
        <end position="135"/>
    </location>
</feature>
<dbReference type="InterPro" id="IPR016461">
    <property type="entry name" value="COMT-like"/>
</dbReference>
<reference evidence="14" key="1">
    <citation type="submission" date="2023-04" db="EMBL/GenBank/DDBJ databases">
        <title>Colletotrichum limetticola genome sequence.</title>
        <authorList>
            <person name="Baroncelli R."/>
        </authorList>
    </citation>
    <scope>NUCLEOTIDE SEQUENCE</scope>
    <source>
        <strain evidence="14">KLA-Anderson</strain>
    </source>
</reference>
<protein>
    <submittedName>
        <fullName evidence="14">O-methyltransferase</fullName>
    </submittedName>
</protein>
<evidence type="ECO:0000256" key="6">
    <source>
        <dbReference type="ARBA" id="ARBA00022691"/>
    </source>
</evidence>
<evidence type="ECO:0000256" key="9">
    <source>
        <dbReference type="ARBA" id="ARBA00023136"/>
    </source>
</evidence>
<dbReference type="InterPro" id="IPR029063">
    <property type="entry name" value="SAM-dependent_MTases_sf"/>
</dbReference>
<keyword evidence="6" id="KW-0949">S-adenosyl-L-methionine</keyword>
<feature type="transmembrane region" description="Helical" evidence="11">
    <location>
        <begin position="209"/>
        <end position="229"/>
    </location>
</feature>
<dbReference type="SUPFAM" id="SSF56317">
    <property type="entry name" value="Carbon-nitrogen hydrolase"/>
    <property type="match status" value="1"/>
</dbReference>
<feature type="transmembrane region" description="Helical" evidence="11">
    <location>
        <begin position="372"/>
        <end position="392"/>
    </location>
</feature>
<evidence type="ECO:0000256" key="4">
    <source>
        <dbReference type="ARBA" id="ARBA00022603"/>
    </source>
</evidence>
<feature type="compositionally biased region" description="Pro residues" evidence="10">
    <location>
        <begin position="1"/>
        <end position="10"/>
    </location>
</feature>
<dbReference type="Gene3D" id="1.10.10.10">
    <property type="entry name" value="Winged helix-like DNA-binding domain superfamily/Winged helix DNA-binding domain"/>
    <property type="match status" value="1"/>
</dbReference>
<comment type="subcellular location">
    <subcellularLocation>
        <location evidence="1">Membrane</location>
        <topology evidence="1">Multi-pass membrane protein</topology>
    </subcellularLocation>
</comment>
<feature type="transmembrane region" description="Helical" evidence="11">
    <location>
        <begin position="87"/>
        <end position="108"/>
    </location>
</feature>
<feature type="transmembrane region" description="Helical" evidence="11">
    <location>
        <begin position="277"/>
        <end position="298"/>
    </location>
</feature>
<comment type="caution">
    <text evidence="14">The sequence shown here is derived from an EMBL/GenBank/DDBJ whole genome shotgun (WGS) entry which is preliminary data.</text>
</comment>
<dbReference type="SUPFAM" id="SSF53335">
    <property type="entry name" value="S-adenosyl-L-methionine-dependent methyltransferases"/>
    <property type="match status" value="1"/>
</dbReference>
<feature type="transmembrane region" description="Helical" evidence="11">
    <location>
        <begin position="404"/>
        <end position="424"/>
    </location>
</feature>
<dbReference type="Proteomes" id="UP001169217">
    <property type="component" value="Unassembled WGS sequence"/>
</dbReference>
<feature type="domain" description="Major facilitator superfamily (MFS) profile" evidence="13">
    <location>
        <begin position="49"/>
        <end position="463"/>
    </location>
</feature>
<feature type="region of interest" description="Disordered" evidence="10">
    <location>
        <begin position="1"/>
        <end position="29"/>
    </location>
</feature>
<dbReference type="Pfam" id="PF07690">
    <property type="entry name" value="MFS_1"/>
    <property type="match status" value="1"/>
</dbReference>
<keyword evidence="4" id="KW-0489">Methyltransferase</keyword>
<evidence type="ECO:0000256" key="1">
    <source>
        <dbReference type="ARBA" id="ARBA00004141"/>
    </source>
</evidence>
<name>A0ABQ9PBA6_9PEZI</name>
<accession>A0ABQ9PBA6</accession>
<dbReference type="SUPFAM" id="SSF103473">
    <property type="entry name" value="MFS general substrate transporter"/>
    <property type="match status" value="1"/>
</dbReference>
<dbReference type="CDD" id="cd07564">
    <property type="entry name" value="nitrilases_CHs"/>
    <property type="match status" value="1"/>
</dbReference>
<evidence type="ECO:0000259" key="12">
    <source>
        <dbReference type="PROSITE" id="PS50263"/>
    </source>
</evidence>
<dbReference type="InterPro" id="IPR036259">
    <property type="entry name" value="MFS_trans_sf"/>
</dbReference>
<dbReference type="Gene3D" id="1.20.1250.20">
    <property type="entry name" value="MFS general substrate transporter like domains"/>
    <property type="match status" value="1"/>
</dbReference>
<evidence type="ECO:0000256" key="10">
    <source>
        <dbReference type="SAM" id="MobiDB-lite"/>
    </source>
</evidence>
<keyword evidence="7 11" id="KW-0812">Transmembrane</keyword>
<proteinExistence type="inferred from homology"/>
<evidence type="ECO:0000256" key="3">
    <source>
        <dbReference type="ARBA" id="ARBA00022448"/>
    </source>
</evidence>
<dbReference type="PANTHER" id="PTHR43791:SF22">
    <property type="entry name" value="TRANSPORTER, PUTATIVE (AFU_ORTHOLOGUE AFUA_6G11320)-RELATED"/>
    <property type="match status" value="1"/>
</dbReference>
<dbReference type="InterPro" id="IPR044149">
    <property type="entry name" value="Nitrilases_CHs"/>
</dbReference>
<dbReference type="InterPro" id="IPR003010">
    <property type="entry name" value="C-N_Hydrolase"/>
</dbReference>
<keyword evidence="5" id="KW-0808">Transferase</keyword>
<feature type="transmembrane region" description="Helical" evidence="11">
    <location>
        <begin position="141"/>
        <end position="163"/>
    </location>
</feature>
<evidence type="ECO:0000313" key="14">
    <source>
        <dbReference type="EMBL" id="KAK0369398.1"/>
    </source>
</evidence>
<evidence type="ECO:0000256" key="5">
    <source>
        <dbReference type="ARBA" id="ARBA00022679"/>
    </source>
</evidence>
<dbReference type="InterPro" id="IPR020846">
    <property type="entry name" value="MFS_dom"/>
</dbReference>
<dbReference type="InterPro" id="IPR036388">
    <property type="entry name" value="WH-like_DNA-bd_sf"/>
</dbReference>
<evidence type="ECO:0000259" key="13">
    <source>
        <dbReference type="PROSITE" id="PS50850"/>
    </source>
</evidence>
<organism evidence="14 15">
    <name type="scientific">Colletotrichum limetticola</name>
    <dbReference type="NCBI Taxonomy" id="1209924"/>
    <lineage>
        <taxon>Eukaryota</taxon>
        <taxon>Fungi</taxon>
        <taxon>Dikarya</taxon>
        <taxon>Ascomycota</taxon>
        <taxon>Pezizomycotina</taxon>
        <taxon>Sordariomycetes</taxon>
        <taxon>Hypocreomycetidae</taxon>
        <taxon>Glomerellales</taxon>
        <taxon>Glomerellaceae</taxon>
        <taxon>Colletotrichum</taxon>
        <taxon>Colletotrichum acutatum species complex</taxon>
    </lineage>
</organism>
<dbReference type="Gene3D" id="3.40.50.150">
    <property type="entry name" value="Vaccinia Virus protein VP39"/>
    <property type="match status" value="1"/>
</dbReference>
<dbReference type="PROSITE" id="PS50850">
    <property type="entry name" value="MFS"/>
    <property type="match status" value="1"/>
</dbReference>
<feature type="transmembrane region" description="Helical" evidence="11">
    <location>
        <begin position="341"/>
        <end position="360"/>
    </location>
</feature>
<dbReference type="PANTHER" id="PTHR43791">
    <property type="entry name" value="PERMEASE-RELATED"/>
    <property type="match status" value="1"/>
</dbReference>
<sequence>MSAPKNPPPEKALDTPANDISGTDSPSEVELEQDVVNEKSLLRKLDLKLLPAVGILYLLSFLDRSNVGNARIEGLTTDLNMSGNQYLTGLTLYFIGYVLFEIPCNIILKRTTPRFWLPTLTIAWGIVATLMGIVTNMAGFFVARFFLGVTESGLFPGVVYYFSMWYKRRERQFRISLFFSAASLAGAFGGILAWGIGHMRVVWDNGWRWIFILEGIATVVIAVGAYWFIQNYPDTAKFVSEKERRFIRARLASDSDATHNEKFSWSNVMDAIKDPKCWLYGLGFHTMSLPLYTFSLFIPTIIKNLGYTAAVAQLLTIPPYAVAFVTTLTVAIYSERTGRRAFFIMGSSAVAAIGYIILLANSDPVEKPGVSYLGTFFAAAGIYPATALVLSWPAINVSGQTKRAPAVTFVIATGIESSLFQYLAQNPGPKTVDHLGKALRFDIDVLSRTLRHLCSMGYLKEVGPDEYDGTNFTKSLSLPIIAGGYPCLVQSCGPTFSNFPLYLKKHDWSISPDPREGPMQDVIGKDNNFFKHMMTNHPAGEFQNHMAGYRQGRPSWMDDGFFPVSERLVKGAGSSSEAAFLVDIGGSIGHDLDEFCRKHPTAPGRHVLQDLEYVLSQVQKVDPKIEPMSYDFHTEQPVKGARAYYMHSVLHDWTDDVCRSILSRVTAAMKPGYSKLLINENVIPSTGADRQATAPDMMMMTLFSSRERTEEQWRKLLEPAGLKIAKIWSAGEGVESLIEYQPARAQLSPATMFTPIRVAACHVSPIFLSARRTTEKAISLIDQASRNKANLVVFPETYIPAFPIWSSLRAPFENHDLFKFMVQESVHIDGEEVDALRSTAKKLNVLLSVGISEKARHSSATLFNTNIIIGTDGEILVHHRKLMPTFFEKLTWAPGDGHGLRVAETRFGKIGNLICGENTNPLARYALMAQGEQIHISTWPAIWPTRVPKSKETSSRVGSSVAKGANYDNIAANRTRAAAHCFEAKSFGVLCSGVLGEDAIESVSSGASQEDVVSQALRDSPRGATMFLDSTGALLPGFTIEEGTLRETSSEFLQHEEGILYADLDVGDCVEGKQYHDVVGGYQRLDVFDLKADRRRREPALFRGDNLKLEGEIDALEED</sequence>
<dbReference type="PROSITE" id="PS51683">
    <property type="entry name" value="SAM_OMT_II"/>
    <property type="match status" value="1"/>
</dbReference>
<comment type="similarity">
    <text evidence="2">Belongs to the carbon-nitrogen hydrolase superfamily. Nitrilase family.</text>
</comment>
<dbReference type="InterPro" id="IPR011701">
    <property type="entry name" value="MFS"/>
</dbReference>
<evidence type="ECO:0000256" key="2">
    <source>
        <dbReference type="ARBA" id="ARBA00008129"/>
    </source>
</evidence>
<dbReference type="EMBL" id="JARUPT010000662">
    <property type="protein sequence ID" value="KAK0369398.1"/>
    <property type="molecule type" value="Genomic_DNA"/>
</dbReference>
<dbReference type="Gene3D" id="3.60.110.10">
    <property type="entry name" value="Carbon-nitrogen hydrolase"/>
    <property type="match status" value="1"/>
</dbReference>
<dbReference type="InterPro" id="IPR001077">
    <property type="entry name" value="COMT_C"/>
</dbReference>
<keyword evidence="3" id="KW-0813">Transport</keyword>
<feature type="transmembrane region" description="Helical" evidence="11">
    <location>
        <begin position="175"/>
        <end position="197"/>
    </location>
</feature>
<dbReference type="InterPro" id="IPR036390">
    <property type="entry name" value="WH_DNA-bd_sf"/>
</dbReference>
<evidence type="ECO:0000256" key="8">
    <source>
        <dbReference type="ARBA" id="ARBA00022989"/>
    </source>
</evidence>
<evidence type="ECO:0000256" key="11">
    <source>
        <dbReference type="SAM" id="Phobius"/>
    </source>
</evidence>
<feature type="transmembrane region" description="Helical" evidence="11">
    <location>
        <begin position="310"/>
        <end position="334"/>
    </location>
</feature>
<evidence type="ECO:0000313" key="15">
    <source>
        <dbReference type="Proteomes" id="UP001169217"/>
    </source>
</evidence>